<organism evidence="1">
    <name type="scientific">hydrothermal vent metagenome</name>
    <dbReference type="NCBI Taxonomy" id="652676"/>
    <lineage>
        <taxon>unclassified sequences</taxon>
        <taxon>metagenomes</taxon>
        <taxon>ecological metagenomes</taxon>
    </lineage>
</organism>
<dbReference type="EMBL" id="UOEA01000077">
    <property type="protein sequence ID" value="VAV84943.1"/>
    <property type="molecule type" value="Genomic_DNA"/>
</dbReference>
<protein>
    <submittedName>
        <fullName evidence="1">Uncharacterized protein</fullName>
    </submittedName>
</protein>
<accession>A0A3B0RK98</accession>
<name>A0A3B0RK98_9ZZZZ</name>
<reference evidence="1" key="1">
    <citation type="submission" date="2018-06" db="EMBL/GenBank/DDBJ databases">
        <authorList>
            <person name="Zhirakovskaya E."/>
        </authorList>
    </citation>
    <scope>NUCLEOTIDE SEQUENCE</scope>
</reference>
<proteinExistence type="predicted"/>
<sequence length="100" mass="11453">GKISFLRNYFSYVLDTVGSCHPATNKNGVNACVDGVWAAIRGVDGPWNKDIKMPYFLRKVVLSVFTWHPYFLAFLLRGNFKKIFSEGHKRMQLILKNKAT</sequence>
<feature type="non-terminal residue" evidence="1">
    <location>
        <position position="1"/>
    </location>
</feature>
<gene>
    <name evidence="1" type="ORF">MNBD_DELTA01-871</name>
</gene>
<dbReference type="AlphaFoldDB" id="A0A3B0RK98"/>
<evidence type="ECO:0000313" key="1">
    <source>
        <dbReference type="EMBL" id="VAV84943.1"/>
    </source>
</evidence>